<keyword evidence="1" id="KW-1133">Transmembrane helix</keyword>
<keyword evidence="1" id="KW-0472">Membrane</keyword>
<feature type="transmembrane region" description="Helical" evidence="1">
    <location>
        <begin position="136"/>
        <end position="163"/>
    </location>
</feature>
<dbReference type="RefSeq" id="WP_203822856.1">
    <property type="nucleotide sequence ID" value="NZ_BAAABP010000092.1"/>
</dbReference>
<keyword evidence="1" id="KW-0812">Transmembrane</keyword>
<keyword evidence="3" id="KW-1185">Reference proteome</keyword>
<dbReference type="EMBL" id="BOMM01000089">
    <property type="protein sequence ID" value="GIE16520.1"/>
    <property type="molecule type" value="Genomic_DNA"/>
</dbReference>
<evidence type="ECO:0000313" key="3">
    <source>
        <dbReference type="Proteomes" id="UP000598174"/>
    </source>
</evidence>
<gene>
    <name evidence="2" type="ORF">Afe05nite_83600</name>
</gene>
<dbReference type="Proteomes" id="UP000598174">
    <property type="component" value="Unassembled WGS sequence"/>
</dbReference>
<reference evidence="2" key="1">
    <citation type="submission" date="2021-01" db="EMBL/GenBank/DDBJ databases">
        <title>Whole genome shotgun sequence of Actinoplanes ferrugineus NBRC 15555.</title>
        <authorList>
            <person name="Komaki H."/>
            <person name="Tamura T."/>
        </authorList>
    </citation>
    <scope>NUCLEOTIDE SEQUENCE</scope>
    <source>
        <strain evidence="2">NBRC 15555</strain>
    </source>
</reference>
<name>A0A919JA22_9ACTN</name>
<feature type="transmembrane region" description="Helical" evidence="1">
    <location>
        <begin position="63"/>
        <end position="86"/>
    </location>
</feature>
<protein>
    <submittedName>
        <fullName evidence="2">Uncharacterized protein</fullName>
    </submittedName>
</protein>
<evidence type="ECO:0000313" key="2">
    <source>
        <dbReference type="EMBL" id="GIE16520.1"/>
    </source>
</evidence>
<feature type="transmembrane region" description="Helical" evidence="1">
    <location>
        <begin position="32"/>
        <end position="51"/>
    </location>
</feature>
<comment type="caution">
    <text evidence="2">The sequence shown here is derived from an EMBL/GenBank/DDBJ whole genome shotgun (WGS) entry which is preliminary data.</text>
</comment>
<organism evidence="2 3">
    <name type="scientific">Paractinoplanes ferrugineus</name>
    <dbReference type="NCBI Taxonomy" id="113564"/>
    <lineage>
        <taxon>Bacteria</taxon>
        <taxon>Bacillati</taxon>
        <taxon>Actinomycetota</taxon>
        <taxon>Actinomycetes</taxon>
        <taxon>Micromonosporales</taxon>
        <taxon>Micromonosporaceae</taxon>
        <taxon>Paractinoplanes</taxon>
    </lineage>
</organism>
<proteinExistence type="predicted"/>
<dbReference type="AlphaFoldDB" id="A0A919JA22"/>
<sequence>MSEQGKTYAAFVEAELKTERERRTIYDTRGQAVVTTSAGLVTLLVALATLVRQGGPKAFPGAAIAPLVVALVALAGAAALGILASWNFRYAVVKSTTLGVMTGAHWTDHEVDARNVVATAQIRSFHSLREANNRKALLLTGALASQLLALVALGAVVLVVVVAA</sequence>
<accession>A0A919JA22</accession>
<evidence type="ECO:0000256" key="1">
    <source>
        <dbReference type="SAM" id="Phobius"/>
    </source>
</evidence>